<dbReference type="GO" id="GO:0008727">
    <property type="term" value="F:GDP-mannose mannosyl hydrolase activity"/>
    <property type="evidence" value="ECO:0007669"/>
    <property type="project" value="InterPro"/>
</dbReference>
<protein>
    <submittedName>
        <fullName evidence="8">GDP-mannose mannosyl hydrolase</fullName>
    </submittedName>
</protein>
<dbReference type="PIRSF" id="PIRSF037599">
    <property type="entry name" value="GDPMH"/>
    <property type="match status" value="1"/>
</dbReference>
<feature type="binding site" evidence="5">
    <location>
        <position position="123"/>
    </location>
    <ligand>
        <name>Mg(2+)</name>
        <dbReference type="ChEBI" id="CHEBI:18420"/>
    </ligand>
</feature>
<evidence type="ECO:0000256" key="2">
    <source>
        <dbReference type="ARBA" id="ARBA00022801"/>
    </source>
</evidence>
<dbReference type="RefSeq" id="WP_283175158.1">
    <property type="nucleotide sequence ID" value="NZ_JAPNOA010000058.1"/>
</dbReference>
<organism evidence="8 9">
    <name type="scientific">Parathalassolituus penaei</name>
    <dbReference type="NCBI Taxonomy" id="2997323"/>
    <lineage>
        <taxon>Bacteria</taxon>
        <taxon>Pseudomonadati</taxon>
        <taxon>Pseudomonadota</taxon>
        <taxon>Gammaproteobacteria</taxon>
        <taxon>Oceanospirillales</taxon>
        <taxon>Oceanospirillaceae</taxon>
        <taxon>Parathalassolituus</taxon>
    </lineage>
</organism>
<reference evidence="8" key="1">
    <citation type="submission" date="2022-11" db="EMBL/GenBank/DDBJ databases">
        <title>Parathalassolutuus dongxingensis gen. nov., sp. nov., a novel member of family Oceanospirillaceae isolated from a coastal shrimp pond in Guangxi, China.</title>
        <authorList>
            <person name="Chen H."/>
        </authorList>
    </citation>
    <scope>NUCLEOTIDE SEQUENCE</scope>
    <source>
        <strain evidence="8">G-43</strain>
    </source>
</reference>
<dbReference type="InterPro" id="IPR033715">
    <property type="entry name" value="GDPMH"/>
</dbReference>
<dbReference type="SUPFAM" id="SSF55811">
    <property type="entry name" value="Nudix"/>
    <property type="match status" value="1"/>
</dbReference>
<name>A0A9X3ITJ2_9GAMM</name>
<comment type="caution">
    <text evidence="8">The sequence shown here is derived from an EMBL/GenBank/DDBJ whole genome shotgun (WGS) entry which is preliminary data.</text>
</comment>
<keyword evidence="9" id="KW-1185">Reference proteome</keyword>
<evidence type="ECO:0000256" key="6">
    <source>
        <dbReference type="PIRSR" id="PIRSR037599-4"/>
    </source>
</evidence>
<evidence type="ECO:0000313" key="8">
    <source>
        <dbReference type="EMBL" id="MCY0966951.1"/>
    </source>
</evidence>
<evidence type="ECO:0000256" key="4">
    <source>
        <dbReference type="PIRSR" id="PIRSR037599-1"/>
    </source>
</evidence>
<comment type="cofactor">
    <cofactor evidence="5">
        <name>Mg(2+)</name>
        <dbReference type="ChEBI" id="CHEBI:18420"/>
    </cofactor>
    <text evidence="5">Binds 1 Mg(2+) ion per subunit.</text>
</comment>
<feature type="site" description="Critical for catalysis" evidence="4">
    <location>
        <position position="124"/>
    </location>
</feature>
<dbReference type="InterPro" id="IPR000086">
    <property type="entry name" value="NUDIX_hydrolase_dom"/>
</dbReference>
<dbReference type="Pfam" id="PF00293">
    <property type="entry name" value="NUDIX"/>
    <property type="match status" value="1"/>
</dbReference>
<keyword evidence="3 5" id="KW-0460">Magnesium</keyword>
<evidence type="ECO:0000259" key="7">
    <source>
        <dbReference type="PROSITE" id="PS51462"/>
    </source>
</evidence>
<dbReference type="PANTHER" id="PTHR43046:SF12">
    <property type="entry name" value="GDP-MANNOSE MANNOSYL HYDROLASE"/>
    <property type="match status" value="1"/>
</dbReference>
<evidence type="ECO:0000256" key="5">
    <source>
        <dbReference type="PIRSR" id="PIRSR037599-3"/>
    </source>
</evidence>
<gene>
    <name evidence="8" type="ORF">OUO13_17370</name>
</gene>
<feature type="short sequence motif" description="Nudix box" evidence="6">
    <location>
        <begin position="51"/>
        <end position="72"/>
    </location>
</feature>
<sequence>MTWLDQQTFKTVINSTPLISIDLIVRNEQGQVLVGQRCNRPAKGYWFVPGGRVVKNELLSDAFQRLTLAEIGTALSIKQARFIGLFEHFYSDSVFDDNVSTHYIVNGFELVLDSALLSLPFDQHDGYRWLSEADLIADERVHEHSKWYFETDKGYRA</sequence>
<accession>A0A9X3ITJ2</accession>
<dbReference type="Gene3D" id="3.90.79.10">
    <property type="entry name" value="Nucleoside Triphosphate Pyrophosphohydrolase"/>
    <property type="match status" value="1"/>
</dbReference>
<dbReference type="PANTHER" id="PTHR43046">
    <property type="entry name" value="GDP-MANNOSE MANNOSYL HYDROLASE"/>
    <property type="match status" value="1"/>
</dbReference>
<dbReference type="AlphaFoldDB" id="A0A9X3ITJ2"/>
<dbReference type="InterPro" id="IPR015797">
    <property type="entry name" value="NUDIX_hydrolase-like_dom_sf"/>
</dbReference>
<evidence type="ECO:0000256" key="3">
    <source>
        <dbReference type="ARBA" id="ARBA00022842"/>
    </source>
</evidence>
<dbReference type="EMBL" id="JAPNOA010000058">
    <property type="protein sequence ID" value="MCY0966951.1"/>
    <property type="molecule type" value="Genomic_DNA"/>
</dbReference>
<dbReference type="NCBIfam" id="NF011963">
    <property type="entry name" value="PRK15434.1"/>
    <property type="match status" value="1"/>
</dbReference>
<keyword evidence="1 5" id="KW-0479">Metal-binding</keyword>
<dbReference type="PROSITE" id="PS51462">
    <property type="entry name" value="NUDIX"/>
    <property type="match status" value="1"/>
</dbReference>
<dbReference type="InterPro" id="IPR020084">
    <property type="entry name" value="NUDIX_hydrolase_CS"/>
</dbReference>
<feature type="binding site" evidence="5">
    <location>
        <position position="70"/>
    </location>
    <ligand>
        <name>Mg(2+)</name>
        <dbReference type="ChEBI" id="CHEBI:18420"/>
    </ligand>
</feature>
<feature type="domain" description="Nudix hydrolase" evidence="7">
    <location>
        <begin position="14"/>
        <end position="154"/>
    </location>
</feature>
<dbReference type="Proteomes" id="UP001150830">
    <property type="component" value="Unassembled WGS sequence"/>
</dbReference>
<evidence type="ECO:0000256" key="1">
    <source>
        <dbReference type="ARBA" id="ARBA00022723"/>
    </source>
</evidence>
<keyword evidence="2 8" id="KW-0378">Hydrolase</keyword>
<dbReference type="GO" id="GO:0046872">
    <property type="term" value="F:metal ion binding"/>
    <property type="evidence" value="ECO:0007669"/>
    <property type="project" value="UniProtKB-KW"/>
</dbReference>
<dbReference type="CDD" id="cd03430">
    <property type="entry name" value="NUDIX_GDPMH_NudD"/>
    <property type="match status" value="1"/>
</dbReference>
<evidence type="ECO:0000313" key="9">
    <source>
        <dbReference type="Proteomes" id="UP001150830"/>
    </source>
</evidence>
<proteinExistence type="predicted"/>
<feature type="binding site" evidence="5">
    <location>
        <position position="50"/>
    </location>
    <ligand>
        <name>Mg(2+)</name>
        <dbReference type="ChEBI" id="CHEBI:18420"/>
    </ligand>
</feature>
<dbReference type="PROSITE" id="PS00893">
    <property type="entry name" value="NUDIX_BOX"/>
    <property type="match status" value="1"/>
</dbReference>